<evidence type="ECO:0000256" key="1">
    <source>
        <dbReference type="ARBA" id="ARBA00004651"/>
    </source>
</evidence>
<feature type="domain" description="Mechanosensitive ion channel MscS" evidence="9">
    <location>
        <begin position="849"/>
        <end position="915"/>
    </location>
</feature>
<evidence type="ECO:0000256" key="6">
    <source>
        <dbReference type="ARBA" id="ARBA00023136"/>
    </source>
</evidence>
<feature type="domain" description="Mechanosensitive ion channel MscS C-terminal" evidence="10">
    <location>
        <begin position="924"/>
        <end position="1008"/>
    </location>
</feature>
<name>A0A831W6Q7_9GAMM</name>
<feature type="domain" description="Mechanosensitive ion channel transmembrane helices 2/3" evidence="11">
    <location>
        <begin position="811"/>
        <end position="848"/>
    </location>
</feature>
<evidence type="ECO:0000259" key="10">
    <source>
        <dbReference type="Pfam" id="PF21082"/>
    </source>
</evidence>
<feature type="transmembrane region" description="Helical" evidence="8">
    <location>
        <begin position="452"/>
        <end position="471"/>
    </location>
</feature>
<feature type="transmembrane region" description="Helical" evidence="8">
    <location>
        <begin position="599"/>
        <end position="618"/>
    </location>
</feature>
<dbReference type="InterPro" id="IPR049278">
    <property type="entry name" value="MS_channel_C"/>
</dbReference>
<dbReference type="InterPro" id="IPR023408">
    <property type="entry name" value="MscS_beta-dom_sf"/>
</dbReference>
<evidence type="ECO:0000256" key="8">
    <source>
        <dbReference type="SAM" id="Phobius"/>
    </source>
</evidence>
<comment type="subcellular location">
    <subcellularLocation>
        <location evidence="1">Cell membrane</location>
        <topology evidence="1">Multi-pass membrane protein</topology>
    </subcellularLocation>
</comment>
<accession>A0A831W6Q7</accession>
<dbReference type="GO" id="GO:0005886">
    <property type="term" value="C:plasma membrane"/>
    <property type="evidence" value="ECO:0007669"/>
    <property type="project" value="UniProtKB-SubCell"/>
</dbReference>
<feature type="coiled-coil region" evidence="7">
    <location>
        <begin position="216"/>
        <end position="243"/>
    </location>
</feature>
<feature type="transmembrane region" description="Helical" evidence="8">
    <location>
        <begin position="566"/>
        <end position="587"/>
    </location>
</feature>
<dbReference type="Gene3D" id="1.10.287.1260">
    <property type="match status" value="1"/>
</dbReference>
<dbReference type="InterPro" id="IPR011066">
    <property type="entry name" value="MscS_channel_C_sf"/>
</dbReference>
<feature type="transmembrane region" description="Helical" evidence="8">
    <location>
        <begin position="764"/>
        <end position="784"/>
    </location>
</feature>
<evidence type="ECO:0000256" key="5">
    <source>
        <dbReference type="ARBA" id="ARBA00022989"/>
    </source>
</evidence>
<comment type="caution">
    <text evidence="12">The sequence shown here is derived from an EMBL/GenBank/DDBJ whole genome shotgun (WGS) entry which is preliminary data.</text>
</comment>
<keyword evidence="7" id="KW-0175">Coiled coil</keyword>
<gene>
    <name evidence="12" type="ORF">ENI96_04120</name>
</gene>
<dbReference type="AlphaFoldDB" id="A0A831W6Q7"/>
<keyword evidence="5 8" id="KW-1133">Transmembrane helix</keyword>
<proteinExistence type="inferred from homology"/>
<evidence type="ECO:0000259" key="11">
    <source>
        <dbReference type="Pfam" id="PF21088"/>
    </source>
</evidence>
<feature type="transmembrane region" description="Helical" evidence="8">
    <location>
        <begin position="492"/>
        <end position="517"/>
    </location>
</feature>
<feature type="transmembrane region" description="Helical" evidence="8">
    <location>
        <begin position="630"/>
        <end position="658"/>
    </location>
</feature>
<dbReference type="SUPFAM" id="SSF50182">
    <property type="entry name" value="Sm-like ribonucleoproteins"/>
    <property type="match status" value="1"/>
</dbReference>
<dbReference type="InterPro" id="IPR010920">
    <property type="entry name" value="LSM_dom_sf"/>
</dbReference>
<dbReference type="InterPro" id="IPR052702">
    <property type="entry name" value="MscS-like_channel"/>
</dbReference>
<dbReference type="SUPFAM" id="SSF82689">
    <property type="entry name" value="Mechanosensitive channel protein MscS (YggB), C-terminal domain"/>
    <property type="match status" value="1"/>
</dbReference>
<dbReference type="Gene3D" id="3.30.70.100">
    <property type="match status" value="1"/>
</dbReference>
<dbReference type="SUPFAM" id="SSF82861">
    <property type="entry name" value="Mechanosensitive channel protein MscS (YggB), transmembrane region"/>
    <property type="match status" value="1"/>
</dbReference>
<dbReference type="Pfam" id="PF21082">
    <property type="entry name" value="MS_channel_3rd"/>
    <property type="match status" value="1"/>
</dbReference>
<feature type="transmembrane region" description="Helical" evidence="8">
    <location>
        <begin position="717"/>
        <end position="736"/>
    </location>
</feature>
<dbReference type="GO" id="GO:0008381">
    <property type="term" value="F:mechanosensitive monoatomic ion channel activity"/>
    <property type="evidence" value="ECO:0007669"/>
    <property type="project" value="UniProtKB-ARBA"/>
</dbReference>
<feature type="transmembrane region" description="Helical" evidence="8">
    <location>
        <begin position="832"/>
        <end position="851"/>
    </location>
</feature>
<feature type="transmembrane region" description="Helical" evidence="8">
    <location>
        <begin position="664"/>
        <end position="685"/>
    </location>
</feature>
<dbReference type="InterPro" id="IPR006685">
    <property type="entry name" value="MscS_channel_2nd"/>
</dbReference>
<evidence type="ECO:0000256" key="3">
    <source>
        <dbReference type="ARBA" id="ARBA00022475"/>
    </source>
</evidence>
<dbReference type="PANTHER" id="PTHR30347">
    <property type="entry name" value="POTASSIUM CHANNEL RELATED"/>
    <property type="match status" value="1"/>
</dbReference>
<evidence type="ECO:0000313" key="12">
    <source>
        <dbReference type="EMBL" id="HEB95601.1"/>
    </source>
</evidence>
<keyword evidence="6 8" id="KW-0472">Membrane</keyword>
<evidence type="ECO:0000259" key="9">
    <source>
        <dbReference type="Pfam" id="PF00924"/>
    </source>
</evidence>
<comment type="similarity">
    <text evidence="2">Belongs to the MscS (TC 1.A.23) family.</text>
</comment>
<dbReference type="InterPro" id="IPR049142">
    <property type="entry name" value="MS_channel_1st"/>
</dbReference>
<dbReference type="Pfam" id="PF21088">
    <property type="entry name" value="MS_channel_1st"/>
    <property type="match status" value="1"/>
</dbReference>
<dbReference type="Pfam" id="PF00924">
    <property type="entry name" value="MS_channel_2nd"/>
    <property type="match status" value="1"/>
</dbReference>
<feature type="transmembrane region" description="Helical" evidence="8">
    <location>
        <begin position="805"/>
        <end position="826"/>
    </location>
</feature>
<evidence type="ECO:0000256" key="4">
    <source>
        <dbReference type="ARBA" id="ARBA00022692"/>
    </source>
</evidence>
<reference evidence="12" key="1">
    <citation type="journal article" date="2020" name="mSystems">
        <title>Genome- and Community-Level Interaction Insights into Carbon Utilization and Element Cycling Functions of Hydrothermarchaeota in Hydrothermal Sediment.</title>
        <authorList>
            <person name="Zhou Z."/>
            <person name="Liu Y."/>
            <person name="Xu W."/>
            <person name="Pan J."/>
            <person name="Luo Z.H."/>
            <person name="Li M."/>
        </authorList>
    </citation>
    <scope>NUCLEOTIDE SEQUENCE [LARGE SCALE GENOMIC DNA]</scope>
    <source>
        <strain evidence="12">HyVt-443</strain>
    </source>
</reference>
<feature type="coiled-coil region" evidence="7">
    <location>
        <begin position="56"/>
        <end position="121"/>
    </location>
</feature>
<evidence type="ECO:0000256" key="2">
    <source>
        <dbReference type="ARBA" id="ARBA00008017"/>
    </source>
</evidence>
<dbReference type="EMBL" id="DRKP01000050">
    <property type="protein sequence ID" value="HEB95601.1"/>
    <property type="molecule type" value="Genomic_DNA"/>
</dbReference>
<dbReference type="Proteomes" id="UP000886251">
    <property type="component" value="Unassembled WGS sequence"/>
</dbReference>
<dbReference type="PANTHER" id="PTHR30347:SF1">
    <property type="entry name" value="MECHANOSENSITIVE CHANNEL MSCK"/>
    <property type="match status" value="1"/>
</dbReference>
<keyword evidence="3" id="KW-1003">Cell membrane</keyword>
<organism evidence="12">
    <name type="scientific">Sedimenticola thiotaurini</name>
    <dbReference type="NCBI Taxonomy" id="1543721"/>
    <lineage>
        <taxon>Bacteria</taxon>
        <taxon>Pseudomonadati</taxon>
        <taxon>Pseudomonadota</taxon>
        <taxon>Gammaproteobacteria</taxon>
        <taxon>Chromatiales</taxon>
        <taxon>Sedimenticolaceae</taxon>
        <taxon>Sedimenticola</taxon>
    </lineage>
</organism>
<keyword evidence="4 8" id="KW-0812">Transmembrane</keyword>
<sequence>MMPGWRKAYAASPMPVVGDTRHSMAGLAAWSMALLLLVIAWSTEAADGANTAVDPVAVLQQTIQAEKAAVDKLEKDIQALQKRAASWSPRDISPKSLEADLEQARLALESAQVDAQSATLDRTGIQHQIGKLQSAITDLQHRIANPGNTPEQATPDNRKRLSGELKQQQSLLELKRQYLEILDRRSELLQHKAALSRQWLDMLQQALLQQQEARRKESLADLEKKLQLQIQQKQADLGRLQRQLDGLPKEGGAAVAQQRQELTHRLLVLNEQIGLIEGRQKLATDRAELEAIDPALIDRASPEILREWTAMIAGLRQRITPAIALAGGKLKLLDQYLSLLEKRHALQELEAGVYRHRRDDLNRLIEQYRLQQHALQRLQRELEDRSSAIEKAYQWNLNRSLGARQTLPRDPAVWRSLLAEAGRLPTTLLQAVTTFARYLASGWQSADFDRRVLLASVILVLALIVLGLGRLPRPRPRPLAEDQTFSMKAMEVLYALLRGSRLVVLVGGSLVAAGWVLRVEPQHFRLLLLMVLIWFAFQWMARLSYWLFVSPLVPADQRQPRIHRTILWVIGGAALLTLLVGMGHFGFLSDAMRAVVDRLFMLLLLPLVYLSLRLRALLVSRMRAEWRSTFWPRLIALLSFAIPLTILAAAAVGLAGYINLAWFLAWQLAQFLAVMMAWAVIRHLLMDAITHWQQRAHSRPEGTALWIQGIIDPLRHLLNLALFLLTLWSLALLYTWSTGADLIGIARSELGSTLFTIGNRNVTALHLFSALVLAFFIVYLGIWSRRLTYDLLYLKIRDRGLRNSLSVFTQYTIIVVGLLVALNLLGIDLTSLTVFAGALGVGIGFGLQNIANNFISGLILLAERPVRTDDWVSTGEHQGRIKRIGMRSLVLTTWDNQDVIIPNAQLITNPVTNWTLSDTLVRTVFEVGIRYQDDPHRAKQVIEEAVSMQPAVSLERPPRVLLSEFGDSSVNFRVEFFATVERQSERLKIKSEVMLAIWDALKEADIGIPFPQQDVYIKELPAALERAGRDDG</sequence>
<feature type="transmembrane region" description="Helical" evidence="8">
    <location>
        <begin position="523"/>
        <end position="545"/>
    </location>
</feature>
<feature type="coiled-coil region" evidence="7">
    <location>
        <begin position="358"/>
        <end position="385"/>
    </location>
</feature>
<dbReference type="InterPro" id="IPR011014">
    <property type="entry name" value="MscS_channel_TM-2"/>
</dbReference>
<protein>
    <submittedName>
        <fullName evidence="12">Mechanosensitive ion channel</fullName>
    </submittedName>
</protein>
<evidence type="ECO:0000256" key="7">
    <source>
        <dbReference type="SAM" id="Coils"/>
    </source>
</evidence>
<dbReference type="Gene3D" id="2.30.30.60">
    <property type="match status" value="1"/>
</dbReference>